<feature type="binding site" evidence="15">
    <location>
        <position position="498"/>
    </location>
    <ligand>
        <name>Ca(2+)</name>
        <dbReference type="ChEBI" id="CHEBI:29108"/>
    </ligand>
</feature>
<evidence type="ECO:0000256" key="7">
    <source>
        <dbReference type="ARBA" id="ARBA00022723"/>
    </source>
</evidence>
<evidence type="ECO:0000256" key="6">
    <source>
        <dbReference type="ARBA" id="ARBA00022670"/>
    </source>
</evidence>
<gene>
    <name evidence="17" type="primary">SED2</name>
    <name evidence="17" type="ORF">H2200_004336</name>
</gene>
<evidence type="ECO:0000256" key="11">
    <source>
        <dbReference type="ARBA" id="ARBA00022837"/>
    </source>
</evidence>
<feature type="binding site" evidence="15">
    <location>
        <position position="532"/>
    </location>
    <ligand>
        <name>Ca(2+)</name>
        <dbReference type="ChEBI" id="CHEBI:29108"/>
    </ligand>
</feature>
<dbReference type="CDD" id="cd04056">
    <property type="entry name" value="Peptidases_S53"/>
    <property type="match status" value="1"/>
</dbReference>
<organism evidence="17 18">
    <name type="scientific">Cladophialophora chaetospira</name>
    <dbReference type="NCBI Taxonomy" id="386627"/>
    <lineage>
        <taxon>Eukaryota</taxon>
        <taxon>Fungi</taxon>
        <taxon>Dikarya</taxon>
        <taxon>Ascomycota</taxon>
        <taxon>Pezizomycotina</taxon>
        <taxon>Eurotiomycetes</taxon>
        <taxon>Chaetothyriomycetidae</taxon>
        <taxon>Chaetothyriales</taxon>
        <taxon>Herpotrichiellaceae</taxon>
        <taxon>Cladophialophora</taxon>
    </lineage>
</organism>
<evidence type="ECO:0000256" key="10">
    <source>
        <dbReference type="ARBA" id="ARBA00022825"/>
    </source>
</evidence>
<evidence type="ECO:0000313" key="18">
    <source>
        <dbReference type="Proteomes" id="UP001172673"/>
    </source>
</evidence>
<dbReference type="InterPro" id="IPR036852">
    <property type="entry name" value="Peptidase_S8/S53_dom_sf"/>
</dbReference>
<evidence type="ECO:0000256" key="8">
    <source>
        <dbReference type="ARBA" id="ARBA00022729"/>
    </source>
</evidence>
<evidence type="ECO:0000256" key="3">
    <source>
        <dbReference type="ARBA" id="ARBA00004239"/>
    </source>
</evidence>
<comment type="catalytic activity">
    <reaction evidence="1">
        <text>Release of an N-terminal tripeptide from a polypeptide.</text>
        <dbReference type="EC" id="3.4.14.10"/>
    </reaction>
</comment>
<comment type="caution">
    <text evidence="15">Lacks conserved residue(s) required for the propagation of feature annotation.</text>
</comment>
<reference evidence="17" key="1">
    <citation type="submission" date="2022-10" db="EMBL/GenBank/DDBJ databases">
        <title>Culturing micro-colonial fungi from biological soil crusts in the Mojave desert and describing Neophaeococcomyces mojavensis, and introducing the new genera and species Taxawa tesnikishii.</title>
        <authorList>
            <person name="Kurbessoian T."/>
            <person name="Stajich J.E."/>
        </authorList>
    </citation>
    <scope>NUCLEOTIDE SEQUENCE</scope>
    <source>
        <strain evidence="17">TK_41</strain>
    </source>
</reference>
<keyword evidence="12" id="KW-0843">Virulence</keyword>
<feature type="binding site" evidence="15">
    <location>
        <position position="497"/>
    </location>
    <ligand>
        <name>Ca(2+)</name>
        <dbReference type="ChEBI" id="CHEBI:29108"/>
    </ligand>
</feature>
<dbReference type="SUPFAM" id="SSF54897">
    <property type="entry name" value="Protease propeptides/inhibitors"/>
    <property type="match status" value="1"/>
</dbReference>
<dbReference type="SUPFAM" id="SSF52743">
    <property type="entry name" value="Subtilisin-like"/>
    <property type="match status" value="1"/>
</dbReference>
<keyword evidence="7 15" id="KW-0479">Metal-binding</keyword>
<dbReference type="PANTHER" id="PTHR14218:SF15">
    <property type="entry name" value="TRIPEPTIDYL-PEPTIDASE 1"/>
    <property type="match status" value="1"/>
</dbReference>
<dbReference type="GO" id="GO:0008240">
    <property type="term" value="F:tripeptidyl-peptidase activity"/>
    <property type="evidence" value="ECO:0007669"/>
    <property type="project" value="UniProtKB-EC"/>
</dbReference>
<comment type="subcellular location">
    <subcellularLocation>
        <location evidence="3">Secreted</location>
        <location evidence="3">Extracellular space</location>
    </subcellularLocation>
</comment>
<dbReference type="Gene3D" id="3.40.50.200">
    <property type="entry name" value="Peptidase S8/S53 domain"/>
    <property type="match status" value="1"/>
</dbReference>
<dbReference type="Pfam" id="PF09286">
    <property type="entry name" value="Pro-kuma_activ"/>
    <property type="match status" value="1"/>
</dbReference>
<dbReference type="EC" id="3.4.14.10" evidence="4"/>
<evidence type="ECO:0000256" key="12">
    <source>
        <dbReference type="ARBA" id="ARBA00023026"/>
    </source>
</evidence>
<keyword evidence="8" id="KW-0732">Signal</keyword>
<evidence type="ECO:0000256" key="5">
    <source>
        <dbReference type="ARBA" id="ARBA00022525"/>
    </source>
</evidence>
<keyword evidence="18" id="KW-1185">Reference proteome</keyword>
<dbReference type="FunFam" id="3.40.50.200:FF:000015">
    <property type="entry name" value="Tripeptidyl peptidase A"/>
    <property type="match status" value="1"/>
</dbReference>
<dbReference type="CDD" id="cd11377">
    <property type="entry name" value="Pro-peptidase_S53"/>
    <property type="match status" value="1"/>
</dbReference>
<comment type="function">
    <text evidence="2">Secreted tripeptidyl-peptidase which degrades proteins at acidic pHs and is involved in virulence.</text>
</comment>
<dbReference type="GO" id="GO:0006508">
    <property type="term" value="P:proteolysis"/>
    <property type="evidence" value="ECO:0007669"/>
    <property type="project" value="UniProtKB-KW"/>
</dbReference>
<keyword evidence="11 15" id="KW-0106">Calcium</keyword>
<comment type="cofactor">
    <cofactor evidence="15">
        <name>Ca(2+)</name>
        <dbReference type="ChEBI" id="CHEBI:29108"/>
    </cofactor>
    <text evidence="15">Binds 1 Ca(2+) ion per subunit.</text>
</comment>
<name>A0AA38XCY5_9EURO</name>
<evidence type="ECO:0000256" key="1">
    <source>
        <dbReference type="ARBA" id="ARBA00001910"/>
    </source>
</evidence>
<accession>A0AA38XCY5</accession>
<protein>
    <recommendedName>
        <fullName evidence="4">tripeptidyl-peptidase II</fullName>
        <ecNumber evidence="4">3.4.14.10</ecNumber>
    </recommendedName>
</protein>
<evidence type="ECO:0000256" key="13">
    <source>
        <dbReference type="ARBA" id="ARBA00023145"/>
    </source>
</evidence>
<evidence type="ECO:0000256" key="2">
    <source>
        <dbReference type="ARBA" id="ARBA00002451"/>
    </source>
</evidence>
<dbReference type="AlphaFoldDB" id="A0AA38XCY5"/>
<dbReference type="PANTHER" id="PTHR14218">
    <property type="entry name" value="PROTEASE S8 TRIPEPTIDYL PEPTIDASE I CLN2"/>
    <property type="match status" value="1"/>
</dbReference>
<feature type="binding site" evidence="15">
    <location>
        <position position="530"/>
    </location>
    <ligand>
        <name>Ca(2+)</name>
        <dbReference type="ChEBI" id="CHEBI:29108"/>
    </ligand>
</feature>
<sequence length="552" mass="59763">MSTPGHNLYGQHMEKHEVEDLLQPSEDTLAPIIHWLESSGVPAQNITHRSHLIIFSVTVAQAENLLNTEFREYHYGNATVVRTLQYSVPFVLRDLVNSIQPTTRFGRPRPQAAMMTEASTESWTESQTADLLGFSGSADSLASADSPKLPFGPKELLTKYNETFCNSTITPACLRGIYNIGDFSANSKGKTLIGISGFDKEGAYLTDISDFLAVTADSGQHINFTYQSINSGVVPTNVMNASGTYTYSMEGNLDSQYAISLARGTPVVYYSTGGEAPFLPDLDVPLPSHNGTDEPYLNLLAVLTGLDNEHLPDVLITSYAEDEQSVPYDYANLVCSSFSLLGARGVSVIFASGDTGVGSACLSNDGKNTQKFTPNFPASCPWVTAVGGTYGVKPEIAAAFTSGGFSNYFPAPSWQLNTMKDYLTKLGDKNKGYFNASGRGYPDVSAQAVQYLVYNQRNPTFGAIISNINNLRRAQGATNLGFLNPWLYTQGSKGFNDITLGHSRGCAGYDMFTGMRTPVIEGASWDAIPGWDPVTGWGTPDFAKLKKMMTNG</sequence>
<keyword evidence="13" id="KW-0865">Zymogen</keyword>
<dbReference type="EMBL" id="JAPDRK010000006">
    <property type="protein sequence ID" value="KAJ9611153.1"/>
    <property type="molecule type" value="Genomic_DNA"/>
</dbReference>
<dbReference type="InterPro" id="IPR050819">
    <property type="entry name" value="Tripeptidyl-peptidase_I"/>
</dbReference>
<proteinExistence type="predicted"/>
<evidence type="ECO:0000313" key="17">
    <source>
        <dbReference type="EMBL" id="KAJ9611153.1"/>
    </source>
</evidence>
<keyword evidence="9 17" id="KW-0378">Hydrolase</keyword>
<evidence type="ECO:0000256" key="4">
    <source>
        <dbReference type="ARBA" id="ARBA00012462"/>
    </source>
</evidence>
<dbReference type="GO" id="GO:0046872">
    <property type="term" value="F:metal ion binding"/>
    <property type="evidence" value="ECO:0007669"/>
    <property type="project" value="UniProtKB-UniRule"/>
</dbReference>
<keyword evidence="6" id="KW-0645">Protease</keyword>
<dbReference type="InterPro" id="IPR015366">
    <property type="entry name" value="S53_propep"/>
</dbReference>
<dbReference type="InterPro" id="IPR030400">
    <property type="entry name" value="Sedolisin_dom"/>
</dbReference>
<dbReference type="Proteomes" id="UP001172673">
    <property type="component" value="Unassembled WGS sequence"/>
</dbReference>
<feature type="domain" description="Peptidase S53" evidence="16">
    <location>
        <begin position="168"/>
        <end position="552"/>
    </location>
</feature>
<comment type="caution">
    <text evidence="17">The sequence shown here is derived from an EMBL/GenBank/DDBJ whole genome shotgun (WGS) entry which is preliminary data.</text>
</comment>
<keyword evidence="14" id="KW-0325">Glycoprotein</keyword>
<keyword evidence="5" id="KW-0964">Secreted</keyword>
<evidence type="ECO:0000256" key="14">
    <source>
        <dbReference type="ARBA" id="ARBA00023180"/>
    </source>
</evidence>
<evidence type="ECO:0000256" key="15">
    <source>
        <dbReference type="PROSITE-ProRule" id="PRU01032"/>
    </source>
</evidence>
<evidence type="ECO:0000256" key="9">
    <source>
        <dbReference type="ARBA" id="ARBA00022801"/>
    </source>
</evidence>
<dbReference type="PROSITE" id="PS51695">
    <property type="entry name" value="SEDOLISIN"/>
    <property type="match status" value="1"/>
</dbReference>
<evidence type="ECO:0000259" key="16">
    <source>
        <dbReference type="PROSITE" id="PS51695"/>
    </source>
</evidence>
<keyword evidence="10" id="KW-0720">Serine protease</keyword>
<dbReference type="GO" id="GO:0004252">
    <property type="term" value="F:serine-type endopeptidase activity"/>
    <property type="evidence" value="ECO:0007669"/>
    <property type="project" value="InterPro"/>
</dbReference>
<dbReference type="SMART" id="SM00944">
    <property type="entry name" value="Pro-kuma_activ"/>
    <property type="match status" value="1"/>
</dbReference>
<dbReference type="GO" id="GO:0005576">
    <property type="term" value="C:extracellular region"/>
    <property type="evidence" value="ECO:0007669"/>
    <property type="project" value="UniProtKB-SubCell"/>
</dbReference>